<sequence>MEKEWKANREIASLLGKTPQTIHTEIKRGTVLQCIGKGRFKEIYSADYAQQSYENNCKRSVKKSILTKELKEKILHYHNQKFSPEMMVKAKGVNVGISTIYYWIHHEKLGLTKQDLLYPRKGKSVKKQASANFKPAGQSIEQKPEAINLRLENGHYEINTVLLTRAKNYCLLILTDRRSRNQIHRLSDVCSKERIYYDYLIFYVLSILPIFLVFFKAF</sequence>
<keyword evidence="1" id="KW-1133">Transmembrane helix</keyword>
<dbReference type="InterPro" id="IPR053392">
    <property type="entry name" value="Transposase_IS30-like"/>
</dbReference>
<dbReference type="Proteomes" id="UP000271977">
    <property type="component" value="Unassembled WGS sequence"/>
</dbReference>
<protein>
    <recommendedName>
        <fullName evidence="4">Transposase IS30-like HTH domain-containing protein</fullName>
    </recommendedName>
</protein>
<proteinExistence type="predicted"/>
<dbReference type="GO" id="GO:0005829">
    <property type="term" value="C:cytosol"/>
    <property type="evidence" value="ECO:0007669"/>
    <property type="project" value="TreeGrafter"/>
</dbReference>
<gene>
    <name evidence="2" type="ORF">D8789_00425</name>
</gene>
<organism evidence="2 3">
    <name type="scientific">Streptococcus mitis</name>
    <dbReference type="NCBI Taxonomy" id="28037"/>
    <lineage>
        <taxon>Bacteria</taxon>
        <taxon>Bacillati</taxon>
        <taxon>Bacillota</taxon>
        <taxon>Bacilli</taxon>
        <taxon>Lactobacillales</taxon>
        <taxon>Streptococcaceae</taxon>
        <taxon>Streptococcus</taxon>
        <taxon>Streptococcus mitis group</taxon>
    </lineage>
</organism>
<evidence type="ECO:0000256" key="1">
    <source>
        <dbReference type="SAM" id="Phobius"/>
    </source>
</evidence>
<reference evidence="2 3" key="1">
    <citation type="submission" date="2018-11" db="EMBL/GenBank/DDBJ databases">
        <title>Species Designations Belie Phenotypic and Genotypic Heterogeneity in Oral Streptococci.</title>
        <authorList>
            <person name="Velsko I."/>
        </authorList>
    </citation>
    <scope>NUCLEOTIDE SEQUENCE [LARGE SCALE GENOMIC DNA]</scope>
    <source>
        <strain evidence="2 3">BCC30</strain>
    </source>
</reference>
<dbReference type="EMBL" id="RJPV01000001">
    <property type="protein sequence ID" value="RSJ91432.1"/>
    <property type="molecule type" value="Genomic_DNA"/>
</dbReference>
<dbReference type="PANTHER" id="PTHR10948:SF23">
    <property type="entry name" value="TRANSPOSASE INSI FOR INSERTION SEQUENCE ELEMENT IS30A-RELATED"/>
    <property type="match status" value="1"/>
</dbReference>
<dbReference type="NCBIfam" id="NF033563">
    <property type="entry name" value="transpos_IS30"/>
    <property type="match status" value="1"/>
</dbReference>
<dbReference type="GO" id="GO:0032196">
    <property type="term" value="P:transposition"/>
    <property type="evidence" value="ECO:0007669"/>
    <property type="project" value="TreeGrafter"/>
</dbReference>
<keyword evidence="1" id="KW-0812">Transmembrane</keyword>
<evidence type="ECO:0008006" key="4">
    <source>
        <dbReference type="Google" id="ProtNLM"/>
    </source>
</evidence>
<dbReference type="InterPro" id="IPR051917">
    <property type="entry name" value="Transposase-Integrase"/>
</dbReference>
<name>A0A3R9KUT3_STRMT</name>
<keyword evidence="1" id="KW-0472">Membrane</keyword>
<comment type="caution">
    <text evidence="2">The sequence shown here is derived from an EMBL/GenBank/DDBJ whole genome shotgun (WGS) entry which is preliminary data.</text>
</comment>
<evidence type="ECO:0000313" key="2">
    <source>
        <dbReference type="EMBL" id="RSJ91432.1"/>
    </source>
</evidence>
<dbReference type="GO" id="GO:0004803">
    <property type="term" value="F:transposase activity"/>
    <property type="evidence" value="ECO:0007669"/>
    <property type="project" value="TreeGrafter"/>
</dbReference>
<dbReference type="AlphaFoldDB" id="A0A3R9KUT3"/>
<accession>A0A3R9KUT3</accession>
<evidence type="ECO:0000313" key="3">
    <source>
        <dbReference type="Proteomes" id="UP000271977"/>
    </source>
</evidence>
<feature type="transmembrane region" description="Helical" evidence="1">
    <location>
        <begin position="195"/>
        <end position="215"/>
    </location>
</feature>
<dbReference type="PANTHER" id="PTHR10948">
    <property type="entry name" value="TRANSPOSASE"/>
    <property type="match status" value="1"/>
</dbReference>